<name>A0AAP0JUK2_9MAGN</name>
<dbReference type="EMBL" id="JBBNAG010000004">
    <property type="protein sequence ID" value="KAK9140074.1"/>
    <property type="molecule type" value="Genomic_DNA"/>
</dbReference>
<keyword evidence="2" id="KW-1185">Reference proteome</keyword>
<sequence length="54" mass="5800">MHCISTKSMILERETIVVAGNSRGVDVLGNQIKGIHQLGLTALEAAMSSKTQNF</sequence>
<proteinExistence type="predicted"/>
<comment type="caution">
    <text evidence="1">The sequence shown here is derived from an EMBL/GenBank/DDBJ whole genome shotgun (WGS) entry which is preliminary data.</text>
</comment>
<reference evidence="1 2" key="1">
    <citation type="submission" date="2024-01" db="EMBL/GenBank/DDBJ databases">
        <title>Genome assemblies of Stephania.</title>
        <authorList>
            <person name="Yang L."/>
        </authorList>
    </citation>
    <scope>NUCLEOTIDE SEQUENCE [LARGE SCALE GENOMIC DNA]</scope>
    <source>
        <strain evidence="1">JXDWG</strain>
        <tissue evidence="1">Leaf</tissue>
    </source>
</reference>
<dbReference type="AlphaFoldDB" id="A0AAP0JUK2"/>
<evidence type="ECO:0000313" key="2">
    <source>
        <dbReference type="Proteomes" id="UP001419268"/>
    </source>
</evidence>
<protein>
    <submittedName>
        <fullName evidence="1">Uncharacterized protein</fullName>
    </submittedName>
</protein>
<dbReference type="Proteomes" id="UP001419268">
    <property type="component" value="Unassembled WGS sequence"/>
</dbReference>
<organism evidence="1 2">
    <name type="scientific">Stephania cephalantha</name>
    <dbReference type="NCBI Taxonomy" id="152367"/>
    <lineage>
        <taxon>Eukaryota</taxon>
        <taxon>Viridiplantae</taxon>
        <taxon>Streptophyta</taxon>
        <taxon>Embryophyta</taxon>
        <taxon>Tracheophyta</taxon>
        <taxon>Spermatophyta</taxon>
        <taxon>Magnoliopsida</taxon>
        <taxon>Ranunculales</taxon>
        <taxon>Menispermaceae</taxon>
        <taxon>Menispermoideae</taxon>
        <taxon>Cissampelideae</taxon>
        <taxon>Stephania</taxon>
    </lineage>
</organism>
<accession>A0AAP0JUK2</accession>
<evidence type="ECO:0000313" key="1">
    <source>
        <dbReference type="EMBL" id="KAK9140074.1"/>
    </source>
</evidence>
<gene>
    <name evidence="1" type="ORF">Scep_009755</name>
</gene>